<reference evidence="1" key="1">
    <citation type="submission" date="2018-02" db="EMBL/GenBank/DDBJ databases">
        <title>Rhizophora mucronata_Transcriptome.</title>
        <authorList>
            <person name="Meera S.P."/>
            <person name="Sreeshan A."/>
            <person name="Augustine A."/>
        </authorList>
    </citation>
    <scope>NUCLEOTIDE SEQUENCE</scope>
    <source>
        <tissue evidence="1">Leaf</tissue>
    </source>
</reference>
<dbReference type="AlphaFoldDB" id="A0A2P2IW44"/>
<protein>
    <submittedName>
        <fullName evidence="1">Uncharacterized protein</fullName>
    </submittedName>
</protein>
<proteinExistence type="predicted"/>
<organism evidence="1">
    <name type="scientific">Rhizophora mucronata</name>
    <name type="common">Asiatic mangrove</name>
    <dbReference type="NCBI Taxonomy" id="61149"/>
    <lineage>
        <taxon>Eukaryota</taxon>
        <taxon>Viridiplantae</taxon>
        <taxon>Streptophyta</taxon>
        <taxon>Embryophyta</taxon>
        <taxon>Tracheophyta</taxon>
        <taxon>Spermatophyta</taxon>
        <taxon>Magnoliopsida</taxon>
        <taxon>eudicotyledons</taxon>
        <taxon>Gunneridae</taxon>
        <taxon>Pentapetalae</taxon>
        <taxon>rosids</taxon>
        <taxon>fabids</taxon>
        <taxon>Malpighiales</taxon>
        <taxon>Rhizophoraceae</taxon>
        <taxon>Rhizophora</taxon>
    </lineage>
</organism>
<dbReference type="EMBL" id="GGEC01004941">
    <property type="protein sequence ID" value="MBW85424.1"/>
    <property type="molecule type" value="Transcribed_RNA"/>
</dbReference>
<sequence>MQGKRTRLRIEPSFFNYHNFPNQTKPP</sequence>
<evidence type="ECO:0000313" key="1">
    <source>
        <dbReference type="EMBL" id="MBW85424.1"/>
    </source>
</evidence>
<accession>A0A2P2IW44</accession>
<name>A0A2P2IW44_RHIMU</name>